<dbReference type="AlphaFoldDB" id="A0A3M8SRG9"/>
<keyword evidence="5" id="KW-1185">Reference proteome</keyword>
<dbReference type="Pfam" id="PF13511">
    <property type="entry name" value="DUF4124"/>
    <property type="match status" value="1"/>
</dbReference>
<reference evidence="4 5" key="1">
    <citation type="submission" date="2018-11" db="EMBL/GenBank/DDBJ databases">
        <title>Lysobacter cryohumiis sp. nov., isolated from soil in the Tianshan Mountains, Xinjiang, China.</title>
        <authorList>
            <person name="Luo Y."/>
            <person name="Sheng H."/>
        </authorList>
    </citation>
    <scope>NUCLEOTIDE SEQUENCE [LARGE SCALE GENOMIC DNA]</scope>
    <source>
        <strain evidence="4 5">ZS60</strain>
    </source>
</reference>
<sequence length="154" mass="16114">MRLPAALFAIVMLLGISLATGPAEAQVYKWKDANGQTVYSDTPAPGQAAAPTRPPAPKPAAPTVRNVPSRAVVAVASGGSATPAQCLAANLAQLRALGCGIEQAGCPALREYQSETADGIERRRSRWQARPDQARTLDTRVNGQVVALLRSRGC</sequence>
<evidence type="ECO:0000256" key="1">
    <source>
        <dbReference type="SAM" id="MobiDB-lite"/>
    </source>
</evidence>
<proteinExistence type="predicted"/>
<evidence type="ECO:0000256" key="2">
    <source>
        <dbReference type="SAM" id="SignalP"/>
    </source>
</evidence>
<keyword evidence="2" id="KW-0732">Signal</keyword>
<feature type="region of interest" description="Disordered" evidence="1">
    <location>
        <begin position="39"/>
        <end position="64"/>
    </location>
</feature>
<feature type="domain" description="DUF4124" evidence="3">
    <location>
        <begin position="17"/>
        <end position="63"/>
    </location>
</feature>
<comment type="caution">
    <text evidence="4">The sequence shown here is derived from an EMBL/GenBank/DDBJ whole genome shotgun (WGS) entry which is preliminary data.</text>
</comment>
<dbReference type="RefSeq" id="WP_123088492.1">
    <property type="nucleotide sequence ID" value="NZ_RIBS01000005.1"/>
</dbReference>
<dbReference type="InterPro" id="IPR025392">
    <property type="entry name" value="DUF4124"/>
</dbReference>
<dbReference type="EMBL" id="RIBS01000005">
    <property type="protein sequence ID" value="RNF83363.1"/>
    <property type="molecule type" value="Genomic_DNA"/>
</dbReference>
<dbReference type="OrthoDB" id="6366673at2"/>
<protein>
    <submittedName>
        <fullName evidence="4">DUF4124 domain-containing protein</fullName>
    </submittedName>
</protein>
<evidence type="ECO:0000259" key="3">
    <source>
        <dbReference type="Pfam" id="PF13511"/>
    </source>
</evidence>
<dbReference type="Proteomes" id="UP000267049">
    <property type="component" value="Unassembled WGS sequence"/>
</dbReference>
<feature type="compositionally biased region" description="Low complexity" evidence="1">
    <location>
        <begin position="42"/>
        <end position="51"/>
    </location>
</feature>
<gene>
    <name evidence="4" type="ORF">EER27_11430</name>
</gene>
<feature type="chain" id="PRO_5018292033" evidence="2">
    <location>
        <begin position="26"/>
        <end position="154"/>
    </location>
</feature>
<evidence type="ECO:0000313" key="5">
    <source>
        <dbReference type="Proteomes" id="UP000267049"/>
    </source>
</evidence>
<accession>A0A3M8SRG9</accession>
<name>A0A3M8SRG9_9GAMM</name>
<organism evidence="4 5">
    <name type="scientific">Montanilutibacter psychrotolerans</name>
    <dbReference type="NCBI Taxonomy" id="1327343"/>
    <lineage>
        <taxon>Bacteria</taxon>
        <taxon>Pseudomonadati</taxon>
        <taxon>Pseudomonadota</taxon>
        <taxon>Gammaproteobacteria</taxon>
        <taxon>Lysobacterales</taxon>
        <taxon>Lysobacteraceae</taxon>
        <taxon>Montanilutibacter</taxon>
    </lineage>
</organism>
<evidence type="ECO:0000313" key="4">
    <source>
        <dbReference type="EMBL" id="RNF83363.1"/>
    </source>
</evidence>
<feature type="signal peptide" evidence="2">
    <location>
        <begin position="1"/>
        <end position="25"/>
    </location>
</feature>